<dbReference type="AlphaFoldDB" id="A0A4P1RCR9"/>
<accession>A0A4P1RCR9</accession>
<evidence type="ECO:0000313" key="1">
    <source>
        <dbReference type="EMBL" id="OIW08448.1"/>
    </source>
</evidence>
<dbReference type="Proteomes" id="UP000188354">
    <property type="component" value="Chromosome LG07"/>
</dbReference>
<organism evidence="1 2">
    <name type="scientific">Lupinus angustifolius</name>
    <name type="common">Narrow-leaved blue lupine</name>
    <dbReference type="NCBI Taxonomy" id="3871"/>
    <lineage>
        <taxon>Eukaryota</taxon>
        <taxon>Viridiplantae</taxon>
        <taxon>Streptophyta</taxon>
        <taxon>Embryophyta</taxon>
        <taxon>Tracheophyta</taxon>
        <taxon>Spermatophyta</taxon>
        <taxon>Magnoliopsida</taxon>
        <taxon>eudicotyledons</taxon>
        <taxon>Gunneridae</taxon>
        <taxon>Pentapetalae</taxon>
        <taxon>rosids</taxon>
        <taxon>fabids</taxon>
        <taxon>Fabales</taxon>
        <taxon>Fabaceae</taxon>
        <taxon>Papilionoideae</taxon>
        <taxon>50 kb inversion clade</taxon>
        <taxon>genistoids sensu lato</taxon>
        <taxon>core genistoids</taxon>
        <taxon>Genisteae</taxon>
        <taxon>Lupinus</taxon>
    </lineage>
</organism>
<gene>
    <name evidence="1" type="ORF">TanjilG_03124</name>
</gene>
<dbReference type="Gramene" id="OIW08448">
    <property type="protein sequence ID" value="OIW08448"/>
    <property type="gene ID" value="TanjilG_03124"/>
</dbReference>
<name>A0A4P1RCR9_LUPAN</name>
<reference evidence="1 2" key="1">
    <citation type="journal article" date="2017" name="Plant Biotechnol. J.">
        <title>A comprehensive draft genome sequence for lupin (Lupinus angustifolius), an emerging health food: insights into plant-microbe interactions and legume evolution.</title>
        <authorList>
            <person name="Hane J.K."/>
            <person name="Ming Y."/>
            <person name="Kamphuis L.G."/>
            <person name="Nelson M.N."/>
            <person name="Garg G."/>
            <person name="Atkins C.A."/>
            <person name="Bayer P.E."/>
            <person name="Bravo A."/>
            <person name="Bringans S."/>
            <person name="Cannon S."/>
            <person name="Edwards D."/>
            <person name="Foley R."/>
            <person name="Gao L.L."/>
            <person name="Harrison M.J."/>
            <person name="Huang W."/>
            <person name="Hurgobin B."/>
            <person name="Li S."/>
            <person name="Liu C.W."/>
            <person name="McGrath A."/>
            <person name="Morahan G."/>
            <person name="Murray J."/>
            <person name="Weller J."/>
            <person name="Jian J."/>
            <person name="Singh K.B."/>
        </authorList>
    </citation>
    <scope>NUCLEOTIDE SEQUENCE [LARGE SCALE GENOMIC DNA]</scope>
    <source>
        <strain evidence="2">cv. Tanjil</strain>
        <tissue evidence="1">Whole plant</tissue>
    </source>
</reference>
<dbReference type="EMBL" id="CM007367">
    <property type="protein sequence ID" value="OIW08448.1"/>
    <property type="molecule type" value="Genomic_DNA"/>
</dbReference>
<sequence length="114" mass="13218">MLKAYHSLGISTKETPLKSLCAGTEWMPKRSPYPRRYQEMRMNHLNSYIPFQPNTPKDSKTVALPQNFGICTCFKTTKFCKEKSVQVHWQIHDPSKTPNNLVQRTFAAEQCKNL</sequence>
<protein>
    <submittedName>
        <fullName evidence="1">Uncharacterized protein</fullName>
    </submittedName>
</protein>
<evidence type="ECO:0000313" key="2">
    <source>
        <dbReference type="Proteomes" id="UP000188354"/>
    </source>
</evidence>
<proteinExistence type="predicted"/>
<keyword evidence="2" id="KW-1185">Reference proteome</keyword>